<evidence type="ECO:0000313" key="6">
    <source>
        <dbReference type="EMBL" id="CAK9026400.1"/>
    </source>
</evidence>
<evidence type="ECO:0000259" key="5">
    <source>
        <dbReference type="Pfam" id="PF18201"/>
    </source>
</evidence>
<accession>A0ABP0KHU8</accession>
<feature type="compositionally biased region" description="Low complexity" evidence="3">
    <location>
        <begin position="405"/>
        <end position="414"/>
    </location>
</feature>
<organism evidence="6 7">
    <name type="scientific">Durusdinium trenchii</name>
    <dbReference type="NCBI Taxonomy" id="1381693"/>
    <lineage>
        <taxon>Eukaryota</taxon>
        <taxon>Sar</taxon>
        <taxon>Alveolata</taxon>
        <taxon>Dinophyceae</taxon>
        <taxon>Suessiales</taxon>
        <taxon>Symbiodiniaceae</taxon>
        <taxon>Durusdinium</taxon>
    </lineage>
</organism>
<keyword evidence="7" id="KW-1185">Reference proteome</keyword>
<feature type="region of interest" description="Disordered" evidence="3">
    <location>
        <begin position="215"/>
        <end position="239"/>
    </location>
</feature>
<dbReference type="InterPro" id="IPR012981">
    <property type="entry name" value="PIH1_N"/>
</dbReference>
<feature type="region of interest" description="Disordered" evidence="3">
    <location>
        <begin position="500"/>
        <end position="539"/>
    </location>
</feature>
<name>A0ABP0KHU8_9DINO</name>
<feature type="domain" description="PIH1D1/2/3 CS-like" evidence="5">
    <location>
        <begin position="550"/>
        <end position="615"/>
    </location>
</feature>
<comment type="similarity">
    <text evidence="1">Belongs to the PIH1 family.</text>
</comment>
<feature type="domain" description="PIH1 N-terminal" evidence="4">
    <location>
        <begin position="36"/>
        <end position="194"/>
    </location>
</feature>
<sequence>MSLAAAARQLGLDKGELGPEASGFWDKLNEMAEKDPQEYARFIEEQMKQAKEAENTARRGFRPQPGFLVETSFLNAVEGARARTCFVNLCSFEGVEPPQDASGKSVSGTAQVNLSGLSIPLVVGPIRDTVDDHGELAIALDAIFNPWVIQQAQEFSAFQTQVVELALQWCEPEARGKLSRKYKTAALQYKGFEQAVDGSPVAVFFEVKETEEEKAHTAKARAQAEAHAAQREKENHISQPQDLLGALRRKQAEEEAAAARTAKEAKEAILSGSKSTSCTGAGKVGMRESRGSRSSSSTNDKKVLVQEVGETSSSTTSTKPSKAATKRKEGRHSATNTKKSDGNSAVKKGFLNNTKATLYDEKGSGEAKPTSIYQRAQIVDLNKMSEDEARAVMEQHARGGNPCSQKQQQQQQQQHSKPDLSDPINTLLRETMESMDSMSTAEKDAFARLAEAADEELSKSSIAAAGPETQNQLSGLFGDLAKAMQAAGEHGGVSVQPLKAETSPCTSQATSNASSKAQPNNPSEEQPTVANPAPPLGPAAFTVEHCTDKAEVVVRVSLPGVKSLANVEVEVSERKVRVFARGYFVDTPIKLPVRIDRDSARAKLSKKSSKLTIRANELT</sequence>
<evidence type="ECO:0000256" key="2">
    <source>
        <dbReference type="ARBA" id="ARBA00040540"/>
    </source>
</evidence>
<gene>
    <name evidence="6" type="ORF">SCF082_LOCUS17486</name>
</gene>
<evidence type="ECO:0000256" key="3">
    <source>
        <dbReference type="SAM" id="MobiDB-lite"/>
    </source>
</evidence>
<protein>
    <recommendedName>
        <fullName evidence="2">PIH1 domain-containing protein 1</fullName>
    </recommendedName>
</protein>
<feature type="region of interest" description="Disordered" evidence="3">
    <location>
        <begin position="266"/>
        <end position="442"/>
    </location>
</feature>
<feature type="compositionally biased region" description="Basic and acidic residues" evidence="3">
    <location>
        <begin position="215"/>
        <end position="236"/>
    </location>
</feature>
<dbReference type="CDD" id="cd00298">
    <property type="entry name" value="ACD_sHsps_p23-like"/>
    <property type="match status" value="1"/>
</dbReference>
<dbReference type="PANTHER" id="PTHR22997">
    <property type="entry name" value="PIH1 DOMAIN-CONTAINING PROTEIN 1"/>
    <property type="match status" value="1"/>
</dbReference>
<dbReference type="PANTHER" id="PTHR22997:SF0">
    <property type="entry name" value="PIH1 DOMAIN-CONTAINING PROTEIN 1"/>
    <property type="match status" value="1"/>
</dbReference>
<dbReference type="Pfam" id="PF08190">
    <property type="entry name" value="PIH1"/>
    <property type="match status" value="1"/>
</dbReference>
<feature type="compositionally biased region" description="Low complexity" evidence="3">
    <location>
        <begin position="311"/>
        <end position="323"/>
    </location>
</feature>
<feature type="compositionally biased region" description="Polar residues" evidence="3">
    <location>
        <begin position="503"/>
        <end position="529"/>
    </location>
</feature>
<proteinExistence type="inferred from homology"/>
<dbReference type="InterPro" id="IPR050734">
    <property type="entry name" value="PIH1/Kintoun_subfamily"/>
</dbReference>
<feature type="compositionally biased region" description="Basic and acidic residues" evidence="3">
    <location>
        <begin position="383"/>
        <end position="397"/>
    </location>
</feature>
<dbReference type="InterPro" id="IPR041442">
    <property type="entry name" value="PIH1D1/2/3_CS-like"/>
</dbReference>
<evidence type="ECO:0000259" key="4">
    <source>
        <dbReference type="Pfam" id="PF08190"/>
    </source>
</evidence>
<reference evidence="6 7" key="1">
    <citation type="submission" date="2024-02" db="EMBL/GenBank/DDBJ databases">
        <authorList>
            <person name="Chen Y."/>
            <person name="Shah S."/>
            <person name="Dougan E. K."/>
            <person name="Thang M."/>
            <person name="Chan C."/>
        </authorList>
    </citation>
    <scope>NUCLEOTIDE SEQUENCE [LARGE SCALE GENOMIC DNA]</scope>
</reference>
<dbReference type="Proteomes" id="UP001642464">
    <property type="component" value="Unassembled WGS sequence"/>
</dbReference>
<dbReference type="Pfam" id="PF18201">
    <property type="entry name" value="PIH1_CS"/>
    <property type="match status" value="1"/>
</dbReference>
<dbReference type="EMBL" id="CAXAMM010011540">
    <property type="protein sequence ID" value="CAK9026400.1"/>
    <property type="molecule type" value="Genomic_DNA"/>
</dbReference>
<comment type="caution">
    <text evidence="6">The sequence shown here is derived from an EMBL/GenBank/DDBJ whole genome shotgun (WGS) entry which is preliminary data.</text>
</comment>
<evidence type="ECO:0000256" key="1">
    <source>
        <dbReference type="ARBA" id="ARBA00008511"/>
    </source>
</evidence>
<evidence type="ECO:0000313" key="7">
    <source>
        <dbReference type="Proteomes" id="UP001642464"/>
    </source>
</evidence>